<gene>
    <name evidence="1" type="ORF">M513_07181</name>
</gene>
<accession>A0A085M3Q6</accession>
<evidence type="ECO:0000313" key="2">
    <source>
        <dbReference type="Proteomes" id="UP000030764"/>
    </source>
</evidence>
<dbReference type="Proteomes" id="UP000030764">
    <property type="component" value="Unassembled WGS sequence"/>
</dbReference>
<dbReference type="EMBL" id="KL363234">
    <property type="protein sequence ID" value="KFD51852.1"/>
    <property type="molecule type" value="Genomic_DNA"/>
</dbReference>
<name>A0A085M3Q6_9BILA</name>
<protein>
    <submittedName>
        <fullName evidence="1">Uncharacterized protein</fullName>
    </submittedName>
</protein>
<organism evidence="1 2">
    <name type="scientific">Trichuris suis</name>
    <name type="common">pig whipworm</name>
    <dbReference type="NCBI Taxonomy" id="68888"/>
    <lineage>
        <taxon>Eukaryota</taxon>
        <taxon>Metazoa</taxon>
        <taxon>Ecdysozoa</taxon>
        <taxon>Nematoda</taxon>
        <taxon>Enoplea</taxon>
        <taxon>Dorylaimia</taxon>
        <taxon>Trichinellida</taxon>
        <taxon>Trichuridae</taxon>
        <taxon>Trichuris</taxon>
    </lineage>
</organism>
<feature type="non-terminal residue" evidence="1">
    <location>
        <position position="1"/>
    </location>
</feature>
<evidence type="ECO:0000313" key="1">
    <source>
        <dbReference type="EMBL" id="KFD51852.1"/>
    </source>
</evidence>
<dbReference type="AlphaFoldDB" id="A0A085M3Q6"/>
<feature type="non-terminal residue" evidence="1">
    <location>
        <position position="80"/>
    </location>
</feature>
<sequence>ENEAKGKLSISNQSGTPKYQLRRSFRLFSQAVISARRCWPPAKSGYWRSFFQPMWRLSGRNHDPSRLPTHGWIGFETTTI</sequence>
<keyword evidence="2" id="KW-1185">Reference proteome</keyword>
<reference evidence="1 2" key="1">
    <citation type="journal article" date="2014" name="Nat. Genet.">
        <title>Genome and transcriptome of the porcine whipworm Trichuris suis.</title>
        <authorList>
            <person name="Jex A.R."/>
            <person name="Nejsum P."/>
            <person name="Schwarz E.M."/>
            <person name="Hu L."/>
            <person name="Young N.D."/>
            <person name="Hall R.S."/>
            <person name="Korhonen P.K."/>
            <person name="Liao S."/>
            <person name="Thamsborg S."/>
            <person name="Xia J."/>
            <person name="Xu P."/>
            <person name="Wang S."/>
            <person name="Scheerlinck J.P."/>
            <person name="Hofmann A."/>
            <person name="Sternberg P.W."/>
            <person name="Wang J."/>
            <person name="Gasser R.B."/>
        </authorList>
    </citation>
    <scope>NUCLEOTIDE SEQUENCE [LARGE SCALE GENOMIC DNA]</scope>
    <source>
        <strain evidence="1">DCEP-RM93M</strain>
    </source>
</reference>
<proteinExistence type="predicted"/>